<dbReference type="WBParaSite" id="SCUD_0001261901-mRNA-1">
    <property type="protein sequence ID" value="SCUD_0001261901-mRNA-1"/>
    <property type="gene ID" value="SCUD_0001261901"/>
</dbReference>
<feature type="domain" description="Bicarbonate transporter-like transmembrane" evidence="3">
    <location>
        <begin position="1"/>
        <end position="45"/>
    </location>
</feature>
<name>A0A183KC76_9TREM</name>
<evidence type="ECO:0000313" key="6">
    <source>
        <dbReference type="WBParaSite" id="SCUD_0001261901-mRNA-1"/>
    </source>
</evidence>
<evidence type="ECO:0000256" key="1">
    <source>
        <dbReference type="SAM" id="MobiDB-lite"/>
    </source>
</evidence>
<accession>A0A183KC76</accession>
<dbReference type="Pfam" id="PF00955">
    <property type="entry name" value="HCO3_cotransp"/>
    <property type="match status" value="1"/>
</dbReference>
<keyword evidence="2" id="KW-1133">Transmembrane helix</keyword>
<sequence>MLWVIKSIEVLAILFPIMVLAMCFIRKGLDFIFTQEELKWLDQILPSTKRKPFPRSLVTSVPSNNDFNKRINITEEMSKTSIWRQLSGADINNECKKTSSLLICLDVEDTVNNTKGQTINVKEDRNTDSLPLLDTPKIMINPPSNQGSPETAQRRQQHRVQRI</sequence>
<evidence type="ECO:0000313" key="5">
    <source>
        <dbReference type="Proteomes" id="UP000279833"/>
    </source>
</evidence>
<evidence type="ECO:0000313" key="4">
    <source>
        <dbReference type="EMBL" id="VDP49510.1"/>
    </source>
</evidence>
<feature type="compositionally biased region" description="Polar residues" evidence="1">
    <location>
        <begin position="142"/>
        <end position="151"/>
    </location>
</feature>
<reference evidence="4 5" key="2">
    <citation type="submission" date="2018-11" db="EMBL/GenBank/DDBJ databases">
        <authorList>
            <consortium name="Pathogen Informatics"/>
        </authorList>
    </citation>
    <scope>NUCLEOTIDE SEQUENCE [LARGE SCALE GENOMIC DNA]</scope>
    <source>
        <strain evidence="4">Dakar</strain>
        <strain evidence="5">Dakar, Senegal</strain>
    </source>
</reference>
<keyword evidence="5" id="KW-1185">Reference proteome</keyword>
<organism evidence="6">
    <name type="scientific">Schistosoma curassoni</name>
    <dbReference type="NCBI Taxonomy" id="6186"/>
    <lineage>
        <taxon>Eukaryota</taxon>
        <taxon>Metazoa</taxon>
        <taxon>Spiralia</taxon>
        <taxon>Lophotrochozoa</taxon>
        <taxon>Platyhelminthes</taxon>
        <taxon>Trematoda</taxon>
        <taxon>Digenea</taxon>
        <taxon>Strigeidida</taxon>
        <taxon>Schistosomatoidea</taxon>
        <taxon>Schistosomatidae</taxon>
        <taxon>Schistosoma</taxon>
    </lineage>
</organism>
<gene>
    <name evidence="4" type="ORF">SCUD_LOCUS12616</name>
</gene>
<dbReference type="EMBL" id="UZAK01035253">
    <property type="protein sequence ID" value="VDP49510.1"/>
    <property type="molecule type" value="Genomic_DNA"/>
</dbReference>
<feature type="transmembrane region" description="Helical" evidence="2">
    <location>
        <begin position="6"/>
        <end position="25"/>
    </location>
</feature>
<proteinExistence type="predicted"/>
<keyword evidence="2" id="KW-0812">Transmembrane</keyword>
<dbReference type="STRING" id="6186.A0A183KC76"/>
<feature type="region of interest" description="Disordered" evidence="1">
    <location>
        <begin position="139"/>
        <end position="163"/>
    </location>
</feature>
<reference evidence="6" key="1">
    <citation type="submission" date="2016-06" db="UniProtKB">
        <authorList>
            <consortium name="WormBaseParasite"/>
        </authorList>
    </citation>
    <scope>IDENTIFICATION</scope>
</reference>
<dbReference type="AlphaFoldDB" id="A0A183KC76"/>
<protein>
    <submittedName>
        <fullName evidence="6">Chloride channel CLIC-like protein 1</fullName>
    </submittedName>
</protein>
<evidence type="ECO:0000256" key="2">
    <source>
        <dbReference type="SAM" id="Phobius"/>
    </source>
</evidence>
<dbReference type="Proteomes" id="UP000279833">
    <property type="component" value="Unassembled WGS sequence"/>
</dbReference>
<dbReference type="GO" id="GO:0016020">
    <property type="term" value="C:membrane"/>
    <property type="evidence" value="ECO:0007669"/>
    <property type="project" value="InterPro"/>
</dbReference>
<dbReference type="InterPro" id="IPR011531">
    <property type="entry name" value="HCO3_transpt-like_TM_dom"/>
</dbReference>
<dbReference type="GO" id="GO:0006820">
    <property type="term" value="P:monoatomic anion transport"/>
    <property type="evidence" value="ECO:0007669"/>
    <property type="project" value="InterPro"/>
</dbReference>
<keyword evidence="2" id="KW-0472">Membrane</keyword>
<evidence type="ECO:0000259" key="3">
    <source>
        <dbReference type="Pfam" id="PF00955"/>
    </source>
</evidence>